<comment type="caution">
    <text evidence="1">The sequence shown here is derived from an EMBL/GenBank/DDBJ whole genome shotgun (WGS) entry which is preliminary data.</text>
</comment>
<dbReference type="EMBL" id="LAZR01009019">
    <property type="protein sequence ID" value="KKM75189.1"/>
    <property type="molecule type" value="Genomic_DNA"/>
</dbReference>
<organism evidence="1">
    <name type="scientific">marine sediment metagenome</name>
    <dbReference type="NCBI Taxonomy" id="412755"/>
    <lineage>
        <taxon>unclassified sequences</taxon>
        <taxon>metagenomes</taxon>
        <taxon>ecological metagenomes</taxon>
    </lineage>
</organism>
<dbReference type="AlphaFoldDB" id="A0A0F9JZE7"/>
<name>A0A0F9JZE7_9ZZZZ</name>
<protein>
    <submittedName>
        <fullName evidence="1">Uncharacterized protein</fullName>
    </submittedName>
</protein>
<reference evidence="1" key="1">
    <citation type="journal article" date="2015" name="Nature">
        <title>Complex archaea that bridge the gap between prokaryotes and eukaryotes.</title>
        <authorList>
            <person name="Spang A."/>
            <person name="Saw J.H."/>
            <person name="Jorgensen S.L."/>
            <person name="Zaremba-Niedzwiedzka K."/>
            <person name="Martijn J."/>
            <person name="Lind A.E."/>
            <person name="van Eijk R."/>
            <person name="Schleper C."/>
            <person name="Guy L."/>
            <person name="Ettema T.J."/>
        </authorList>
    </citation>
    <scope>NUCLEOTIDE SEQUENCE</scope>
</reference>
<accession>A0A0F9JZE7</accession>
<evidence type="ECO:0000313" key="1">
    <source>
        <dbReference type="EMBL" id="KKM75189.1"/>
    </source>
</evidence>
<proteinExistence type="predicted"/>
<sequence length="82" mass="9134">MITYEFECEVHGRFEVVYAFGDLPLSAPCPVMLYEGDEGDDGTIQPEMEVFCNEDSVRVLSPPSAVFIKGPSRGGYHSTKER</sequence>
<gene>
    <name evidence="1" type="ORF">LCGC14_1392750</name>
</gene>